<dbReference type="GO" id="GO:0004197">
    <property type="term" value="F:cysteine-type endopeptidase activity"/>
    <property type="evidence" value="ECO:0007669"/>
    <property type="project" value="InterPro"/>
</dbReference>
<sequence>MTRVKLLLRYSLLSLCLWLNICAALAQTNRALIVGISRYPEGSGWENIHASNDTRLTHSLLAACGYEETNIATLSDAKATKRNIAHALQSLCNATQTGDYVYLHFSCHGQQMMDDNGDEEDGLDEALIPYDAQFWYAPGEYEGQNHLRDDELGEWIRRLRRKAGERGSVTVVLDACHSGTGNRLPEADDYIRGTGYIFAPDDYVPTEGKHPELSLRLKQESGLAPTAVFSACLAEETNFEYFDAYQSRYYGLLTFAFCKTTLGNKDKPLTVRHFAELLKRKMQILTANKKKRKQTPYLEYTSIQDSFRIGHQQ</sequence>
<evidence type="ECO:0000313" key="5">
    <source>
        <dbReference type="Proteomes" id="UP000061809"/>
    </source>
</evidence>
<dbReference type="PANTHER" id="PTHR48104:SF30">
    <property type="entry name" value="METACASPASE-1"/>
    <property type="match status" value="1"/>
</dbReference>
<dbReference type="PANTHER" id="PTHR48104">
    <property type="entry name" value="METACASPASE-4"/>
    <property type="match status" value="1"/>
</dbReference>
<feature type="signal peptide" evidence="1">
    <location>
        <begin position="1"/>
        <end position="26"/>
    </location>
</feature>
<proteinExistence type="predicted"/>
<dbReference type="EMBL" id="CP012801">
    <property type="protein sequence ID" value="ALJ60168.1"/>
    <property type="molecule type" value="Genomic_DNA"/>
</dbReference>
<accession>A0A0P0GCZ8</accession>
<feature type="domain" description="Peptidase C14 caspase" evidence="2">
    <location>
        <begin position="29"/>
        <end position="307"/>
    </location>
</feature>
<keyword evidence="1" id="KW-0732">Signal</keyword>
<dbReference type="PATRIC" id="fig|246787.4.peg.3029"/>
<dbReference type="Pfam" id="PF00656">
    <property type="entry name" value="Peptidase_C14"/>
    <property type="match status" value="1"/>
</dbReference>
<dbReference type="AlphaFoldDB" id="A0A0P0GCZ8"/>
<dbReference type="EMBL" id="QRVJ01000010">
    <property type="protein sequence ID" value="RGS36235.1"/>
    <property type="molecule type" value="Genomic_DNA"/>
</dbReference>
<dbReference type="Proteomes" id="UP000283341">
    <property type="component" value="Unassembled WGS sequence"/>
</dbReference>
<dbReference type="GO" id="GO:0005737">
    <property type="term" value="C:cytoplasm"/>
    <property type="evidence" value="ECO:0007669"/>
    <property type="project" value="TreeGrafter"/>
</dbReference>
<reference evidence="4 6" key="2">
    <citation type="submission" date="2018-08" db="EMBL/GenBank/DDBJ databases">
        <title>A genome reference for cultivated species of the human gut microbiota.</title>
        <authorList>
            <person name="Zou Y."/>
            <person name="Xue W."/>
            <person name="Luo G."/>
        </authorList>
    </citation>
    <scope>NUCLEOTIDE SEQUENCE [LARGE SCALE GENOMIC DNA]</scope>
    <source>
        <strain evidence="4 6">AF22-3AC</strain>
    </source>
</reference>
<evidence type="ECO:0000256" key="1">
    <source>
        <dbReference type="SAM" id="SignalP"/>
    </source>
</evidence>
<dbReference type="GO" id="GO:0006508">
    <property type="term" value="P:proteolysis"/>
    <property type="evidence" value="ECO:0007669"/>
    <property type="project" value="InterPro"/>
</dbReference>
<evidence type="ECO:0000313" key="6">
    <source>
        <dbReference type="Proteomes" id="UP000283341"/>
    </source>
</evidence>
<evidence type="ECO:0000313" key="3">
    <source>
        <dbReference type="EMBL" id="ALJ60168.1"/>
    </source>
</evidence>
<dbReference type="Proteomes" id="UP000061809">
    <property type="component" value="Chromosome"/>
</dbReference>
<dbReference type="InterPro" id="IPR011600">
    <property type="entry name" value="Pept_C14_caspase"/>
</dbReference>
<organism evidence="3 5">
    <name type="scientific">Bacteroides cellulosilyticus</name>
    <dbReference type="NCBI Taxonomy" id="246787"/>
    <lineage>
        <taxon>Bacteria</taxon>
        <taxon>Pseudomonadati</taxon>
        <taxon>Bacteroidota</taxon>
        <taxon>Bacteroidia</taxon>
        <taxon>Bacteroidales</taxon>
        <taxon>Bacteroidaceae</taxon>
        <taxon>Bacteroides</taxon>
    </lineage>
</organism>
<dbReference type="KEGG" id="bcel:BcellWH2_02930"/>
<dbReference type="InterPro" id="IPR050452">
    <property type="entry name" value="Metacaspase"/>
</dbReference>
<reference evidence="3 5" key="1">
    <citation type="journal article" date="2015" name="Science">
        <title>Genetic determinants of in vivo fitness and diet responsiveness in multiple human gut Bacteroides.</title>
        <authorList>
            <person name="Wu M."/>
            <person name="McNulty N.P."/>
            <person name="Rodionov D.A."/>
            <person name="Khoroshkin M.S."/>
            <person name="Griffin N.W."/>
            <person name="Cheng J."/>
            <person name="Latreille P."/>
            <person name="Kerstetter R.A."/>
            <person name="Terrapon N."/>
            <person name="Henrissat B."/>
            <person name="Osterman A.L."/>
            <person name="Gordon J.I."/>
        </authorList>
    </citation>
    <scope>NUCLEOTIDE SEQUENCE [LARGE SCALE GENOMIC DNA]</scope>
    <source>
        <strain evidence="3 5">WH2</strain>
    </source>
</reference>
<gene>
    <name evidence="3" type="ORF">BcellWH2_02930</name>
    <name evidence="4" type="ORF">DWX97_12745</name>
</gene>
<evidence type="ECO:0000259" key="2">
    <source>
        <dbReference type="Pfam" id="PF00656"/>
    </source>
</evidence>
<feature type="chain" id="PRO_5035997258" evidence="1">
    <location>
        <begin position="27"/>
        <end position="313"/>
    </location>
</feature>
<evidence type="ECO:0000313" key="4">
    <source>
        <dbReference type="EMBL" id="RGS36235.1"/>
    </source>
</evidence>
<protein>
    <submittedName>
        <fullName evidence="3">Caspase domain protein</fullName>
    </submittedName>
    <submittedName>
        <fullName evidence="4">Caspase family protein</fullName>
    </submittedName>
</protein>
<dbReference type="RefSeq" id="WP_029426412.1">
    <property type="nucleotide sequence ID" value="NZ_CP012801.1"/>
</dbReference>
<name>A0A0P0GCZ8_9BACE</name>
<dbReference type="Gene3D" id="3.40.50.1460">
    <property type="match status" value="1"/>
</dbReference>